<proteinExistence type="predicted"/>
<dbReference type="CDD" id="cd01960">
    <property type="entry name" value="nsLTP1"/>
    <property type="match status" value="1"/>
</dbReference>
<dbReference type="HOGENOM" id="CLU_128423_4_1_1"/>
<dbReference type="InterPro" id="IPR000528">
    <property type="entry name" value="Plant_nsLTP"/>
</dbReference>
<dbReference type="OMA" id="TICKIHI"/>
<evidence type="ECO:0000256" key="1">
    <source>
        <dbReference type="SAM" id="SignalP"/>
    </source>
</evidence>
<dbReference type="GO" id="GO:0006869">
    <property type="term" value="P:lipid transport"/>
    <property type="evidence" value="ECO:0007669"/>
    <property type="project" value="InterPro"/>
</dbReference>
<feature type="domain" description="Bifunctional inhibitor/plant lipid transfer protein/seed storage helical" evidence="2">
    <location>
        <begin position="31"/>
        <end position="116"/>
    </location>
</feature>
<dbReference type="STRING" id="39946.A2YQX8"/>
<dbReference type="GO" id="GO:0008289">
    <property type="term" value="F:lipid binding"/>
    <property type="evidence" value="ECO:0007669"/>
    <property type="project" value="InterPro"/>
</dbReference>
<dbReference type="Pfam" id="PF00234">
    <property type="entry name" value="Tryp_alpha_amyl"/>
    <property type="match status" value="1"/>
</dbReference>
<dbReference type="AlphaFoldDB" id="A2YQX8"/>
<evidence type="ECO:0000313" key="3">
    <source>
        <dbReference type="EMBL" id="EAZ05489.1"/>
    </source>
</evidence>
<reference evidence="3 4" key="1">
    <citation type="journal article" date="2005" name="PLoS Biol.">
        <title>The genomes of Oryza sativa: a history of duplications.</title>
        <authorList>
            <person name="Yu J."/>
            <person name="Wang J."/>
            <person name="Lin W."/>
            <person name="Li S."/>
            <person name="Li H."/>
            <person name="Zhou J."/>
            <person name="Ni P."/>
            <person name="Dong W."/>
            <person name="Hu S."/>
            <person name="Zeng C."/>
            <person name="Zhang J."/>
            <person name="Zhang Y."/>
            <person name="Li R."/>
            <person name="Xu Z."/>
            <person name="Li S."/>
            <person name="Li X."/>
            <person name="Zheng H."/>
            <person name="Cong L."/>
            <person name="Lin L."/>
            <person name="Yin J."/>
            <person name="Geng J."/>
            <person name="Li G."/>
            <person name="Shi J."/>
            <person name="Liu J."/>
            <person name="Lv H."/>
            <person name="Li J."/>
            <person name="Wang J."/>
            <person name="Deng Y."/>
            <person name="Ran L."/>
            <person name="Shi X."/>
            <person name="Wang X."/>
            <person name="Wu Q."/>
            <person name="Li C."/>
            <person name="Ren X."/>
            <person name="Wang J."/>
            <person name="Wang X."/>
            <person name="Li D."/>
            <person name="Liu D."/>
            <person name="Zhang X."/>
            <person name="Ji Z."/>
            <person name="Zhao W."/>
            <person name="Sun Y."/>
            <person name="Zhang Z."/>
            <person name="Bao J."/>
            <person name="Han Y."/>
            <person name="Dong L."/>
            <person name="Ji J."/>
            <person name="Chen P."/>
            <person name="Wu S."/>
            <person name="Liu J."/>
            <person name="Xiao Y."/>
            <person name="Bu D."/>
            <person name="Tan J."/>
            <person name="Yang L."/>
            <person name="Ye C."/>
            <person name="Zhang J."/>
            <person name="Xu J."/>
            <person name="Zhou Y."/>
            <person name="Yu Y."/>
            <person name="Zhang B."/>
            <person name="Zhuang S."/>
            <person name="Wei H."/>
            <person name="Liu B."/>
            <person name="Lei M."/>
            <person name="Yu H."/>
            <person name="Li Y."/>
            <person name="Xu H."/>
            <person name="Wei S."/>
            <person name="He X."/>
            <person name="Fang L."/>
            <person name="Zhang Z."/>
            <person name="Zhang Y."/>
            <person name="Huang X."/>
            <person name="Su Z."/>
            <person name="Tong W."/>
            <person name="Li J."/>
            <person name="Tong Z."/>
            <person name="Li S."/>
            <person name="Ye J."/>
            <person name="Wang L."/>
            <person name="Fang L."/>
            <person name="Lei T."/>
            <person name="Chen C."/>
            <person name="Chen H."/>
            <person name="Xu Z."/>
            <person name="Li H."/>
            <person name="Huang H."/>
            <person name="Zhang F."/>
            <person name="Xu H."/>
            <person name="Li N."/>
            <person name="Zhao C."/>
            <person name="Li S."/>
            <person name="Dong L."/>
            <person name="Huang Y."/>
            <person name="Li L."/>
            <person name="Xi Y."/>
            <person name="Qi Q."/>
            <person name="Li W."/>
            <person name="Zhang B."/>
            <person name="Hu W."/>
            <person name="Zhang Y."/>
            <person name="Tian X."/>
            <person name="Jiao Y."/>
            <person name="Liang X."/>
            <person name="Jin J."/>
            <person name="Gao L."/>
            <person name="Zheng W."/>
            <person name="Hao B."/>
            <person name="Liu S."/>
            <person name="Wang W."/>
            <person name="Yuan L."/>
            <person name="Cao M."/>
            <person name="McDermott J."/>
            <person name="Samudrala R."/>
            <person name="Wang J."/>
            <person name="Wong G.K."/>
            <person name="Yang H."/>
        </authorList>
    </citation>
    <scope>NUCLEOTIDE SEQUENCE [LARGE SCALE GENOMIC DNA]</scope>
    <source>
        <strain evidence="4">cv. 93-11</strain>
    </source>
</reference>
<gene>
    <name evidence="3" type="ORF">OsI_27706</name>
</gene>
<feature type="chain" id="PRO_5002650631" description="Bifunctional inhibitor/plant lipid transfer protein/seed storage helical domain-containing protein" evidence="1">
    <location>
        <begin position="28"/>
        <end position="169"/>
    </location>
</feature>
<dbReference type="Gramene" id="BGIOSGA027934-TA">
    <property type="protein sequence ID" value="BGIOSGA027934-PA"/>
    <property type="gene ID" value="BGIOSGA027934"/>
</dbReference>
<name>A2YQX8_ORYSI</name>
<evidence type="ECO:0000313" key="4">
    <source>
        <dbReference type="Proteomes" id="UP000007015"/>
    </source>
</evidence>
<protein>
    <recommendedName>
        <fullName evidence="2">Bifunctional inhibitor/plant lipid transfer protein/seed storage helical domain-containing protein</fullName>
    </recommendedName>
</protein>
<keyword evidence="1" id="KW-0732">Signal</keyword>
<dbReference type="InterPro" id="IPR016140">
    <property type="entry name" value="Bifunc_inhib/LTP/seed_store"/>
</dbReference>
<sequence>MKGAAAVAMVVVAGCLLAAAAVSVVDGAVTCGDVDASLLPCVAYLTGKAAAPSGDCCAGVRHLRTLPVGTAERRFACDCVKKAAARFKGLNGDAIRDLPAKCAAPLPFPLSLDFDCNTYFKRKRIGPSPTPRSGPTYFGPYLHSMSILNFWRWRVETKTARIMKMVHFK</sequence>
<dbReference type="Proteomes" id="UP000007015">
    <property type="component" value="Chromosome 8"/>
</dbReference>
<dbReference type="PRINTS" id="PR00382">
    <property type="entry name" value="LIPIDTRNSFER"/>
</dbReference>
<evidence type="ECO:0000259" key="2">
    <source>
        <dbReference type="Pfam" id="PF00234"/>
    </source>
</evidence>
<accession>A2YQX8</accession>
<keyword evidence="4" id="KW-1185">Reference proteome</keyword>
<dbReference type="PROSITE" id="PS51257">
    <property type="entry name" value="PROKAR_LIPOPROTEIN"/>
    <property type="match status" value="1"/>
</dbReference>
<organism evidence="3 4">
    <name type="scientific">Oryza sativa subsp. indica</name>
    <name type="common">Rice</name>
    <dbReference type="NCBI Taxonomy" id="39946"/>
    <lineage>
        <taxon>Eukaryota</taxon>
        <taxon>Viridiplantae</taxon>
        <taxon>Streptophyta</taxon>
        <taxon>Embryophyta</taxon>
        <taxon>Tracheophyta</taxon>
        <taxon>Spermatophyta</taxon>
        <taxon>Magnoliopsida</taxon>
        <taxon>Liliopsida</taxon>
        <taxon>Poales</taxon>
        <taxon>Poaceae</taxon>
        <taxon>BOP clade</taxon>
        <taxon>Oryzoideae</taxon>
        <taxon>Oryzeae</taxon>
        <taxon>Oryzinae</taxon>
        <taxon>Oryza</taxon>
        <taxon>Oryza sativa</taxon>
    </lineage>
</organism>
<dbReference type="EMBL" id="CM000133">
    <property type="protein sequence ID" value="EAZ05489.1"/>
    <property type="molecule type" value="Genomic_DNA"/>
</dbReference>
<dbReference type="PANTHER" id="PTHR33076">
    <property type="entry name" value="NON-SPECIFIC LIPID-TRANSFER PROTEIN 2-RELATED"/>
    <property type="match status" value="1"/>
</dbReference>
<dbReference type="SUPFAM" id="SSF47699">
    <property type="entry name" value="Bifunctional inhibitor/lipid-transfer protein/seed storage 2S albumin"/>
    <property type="match status" value="1"/>
</dbReference>
<dbReference type="InterPro" id="IPR036312">
    <property type="entry name" value="Bifun_inhib/LTP/seed_sf"/>
</dbReference>
<dbReference type="Gene3D" id="1.10.110.10">
    <property type="entry name" value="Plant lipid-transfer and hydrophobic proteins"/>
    <property type="match status" value="1"/>
</dbReference>
<feature type="signal peptide" evidence="1">
    <location>
        <begin position="1"/>
        <end position="27"/>
    </location>
</feature>